<organism evidence="1 2">
    <name type="scientific">Clathrospora elynae</name>
    <dbReference type="NCBI Taxonomy" id="706981"/>
    <lineage>
        <taxon>Eukaryota</taxon>
        <taxon>Fungi</taxon>
        <taxon>Dikarya</taxon>
        <taxon>Ascomycota</taxon>
        <taxon>Pezizomycotina</taxon>
        <taxon>Dothideomycetes</taxon>
        <taxon>Pleosporomycetidae</taxon>
        <taxon>Pleosporales</taxon>
        <taxon>Diademaceae</taxon>
        <taxon>Clathrospora</taxon>
    </lineage>
</organism>
<gene>
    <name evidence="1" type="ORF">EJ02DRAFT_419540</name>
</gene>
<reference evidence="1" key="1">
    <citation type="journal article" date="2020" name="Stud. Mycol.">
        <title>101 Dothideomycetes genomes: a test case for predicting lifestyles and emergence of pathogens.</title>
        <authorList>
            <person name="Haridas S."/>
            <person name="Albert R."/>
            <person name="Binder M."/>
            <person name="Bloem J."/>
            <person name="Labutti K."/>
            <person name="Salamov A."/>
            <person name="Andreopoulos B."/>
            <person name="Baker S."/>
            <person name="Barry K."/>
            <person name="Bills G."/>
            <person name="Bluhm B."/>
            <person name="Cannon C."/>
            <person name="Castanera R."/>
            <person name="Culley D."/>
            <person name="Daum C."/>
            <person name="Ezra D."/>
            <person name="Gonzalez J."/>
            <person name="Henrissat B."/>
            <person name="Kuo A."/>
            <person name="Liang C."/>
            <person name="Lipzen A."/>
            <person name="Lutzoni F."/>
            <person name="Magnuson J."/>
            <person name="Mondo S."/>
            <person name="Nolan M."/>
            <person name="Ohm R."/>
            <person name="Pangilinan J."/>
            <person name="Park H.-J."/>
            <person name="Ramirez L."/>
            <person name="Alfaro M."/>
            <person name="Sun H."/>
            <person name="Tritt A."/>
            <person name="Yoshinaga Y."/>
            <person name="Zwiers L.-H."/>
            <person name="Turgeon B."/>
            <person name="Goodwin S."/>
            <person name="Spatafora J."/>
            <person name="Crous P."/>
            <person name="Grigoriev I."/>
        </authorList>
    </citation>
    <scope>NUCLEOTIDE SEQUENCE</scope>
    <source>
        <strain evidence="1">CBS 161.51</strain>
    </source>
</reference>
<protein>
    <submittedName>
        <fullName evidence="1">Uncharacterized protein</fullName>
    </submittedName>
</protein>
<dbReference type="Proteomes" id="UP000800038">
    <property type="component" value="Unassembled WGS sequence"/>
</dbReference>
<evidence type="ECO:0000313" key="1">
    <source>
        <dbReference type="EMBL" id="KAF1945562.1"/>
    </source>
</evidence>
<proteinExistence type="predicted"/>
<dbReference type="EMBL" id="ML976009">
    <property type="protein sequence ID" value="KAF1945562.1"/>
    <property type="molecule type" value="Genomic_DNA"/>
</dbReference>
<evidence type="ECO:0000313" key="2">
    <source>
        <dbReference type="Proteomes" id="UP000800038"/>
    </source>
</evidence>
<keyword evidence="2" id="KW-1185">Reference proteome</keyword>
<accession>A0A6A5T0W0</accession>
<sequence>MRFEFLYLPPELRLILYIHLTALRTRRVDDNLPGISAYGGLRGSCHFIKNEFDHEIMPLLRTYHQDIIARTIPVTDTGLVLTLPATFDESRTLKLSLTLSHLEDYYHSIFEEWPAKLLLRKLHQHIRALRIDIHFLNVPDLEHLRRDILAALFNTIDQEVVKARKVLRLGMLPKTQIKSVEVTWKNGWSQERRIAFGESVKEASWRYALEFLEESGTREDMGFAYGVRWDIKGRDKVVKKIAERE</sequence>
<dbReference type="AlphaFoldDB" id="A0A6A5T0W0"/>
<name>A0A6A5T0W0_9PLEO</name>